<dbReference type="RefSeq" id="WP_135635123.1">
    <property type="nucleotide sequence ID" value="NZ_RQFU01000015.1"/>
</dbReference>
<dbReference type="EMBL" id="RQFU01000015">
    <property type="protein sequence ID" value="TGL21084.1"/>
    <property type="molecule type" value="Genomic_DNA"/>
</dbReference>
<protein>
    <submittedName>
        <fullName evidence="4">TPM domain-containing protein</fullName>
    </submittedName>
</protein>
<evidence type="ECO:0000256" key="2">
    <source>
        <dbReference type="SAM" id="Phobius"/>
    </source>
</evidence>
<keyword evidence="2" id="KW-0472">Membrane</keyword>
<keyword evidence="2" id="KW-0812">Transmembrane</keyword>
<feature type="compositionally biased region" description="Gly residues" evidence="1">
    <location>
        <begin position="576"/>
        <end position="591"/>
    </location>
</feature>
<keyword evidence="5" id="KW-1185">Reference proteome</keyword>
<name>A0ABY2M1J5_9LEPT</name>
<evidence type="ECO:0000256" key="1">
    <source>
        <dbReference type="SAM" id="MobiDB-lite"/>
    </source>
</evidence>
<organism evidence="4 5">
    <name type="scientific">Leptospira yanagawae</name>
    <dbReference type="NCBI Taxonomy" id="293069"/>
    <lineage>
        <taxon>Bacteria</taxon>
        <taxon>Pseudomonadati</taxon>
        <taxon>Spirochaetota</taxon>
        <taxon>Spirochaetia</taxon>
        <taxon>Leptospirales</taxon>
        <taxon>Leptospiraceae</taxon>
        <taxon>Leptospira</taxon>
    </lineage>
</organism>
<accession>A0ABY2M1J5</accession>
<dbReference type="Proteomes" id="UP000298200">
    <property type="component" value="Unassembled WGS sequence"/>
</dbReference>
<feature type="region of interest" description="Disordered" evidence="1">
    <location>
        <begin position="555"/>
        <end position="591"/>
    </location>
</feature>
<reference evidence="5" key="1">
    <citation type="journal article" date="2019" name="PLoS Negl. Trop. Dis.">
        <title>Revisiting the worldwide diversity of Leptospira species in the environment.</title>
        <authorList>
            <person name="Vincent A.T."/>
            <person name="Schiettekatte O."/>
            <person name="Bourhy P."/>
            <person name="Veyrier F.J."/>
            <person name="Picardeau M."/>
        </authorList>
    </citation>
    <scope>NUCLEOTIDE SEQUENCE [LARGE SCALE GENOMIC DNA]</scope>
    <source>
        <strain evidence="5">201800272</strain>
    </source>
</reference>
<comment type="caution">
    <text evidence="4">The sequence shown here is derived from an EMBL/GenBank/DDBJ whole genome shotgun (WGS) entry which is preliminary data.</text>
</comment>
<feature type="compositionally biased region" description="Low complexity" evidence="1">
    <location>
        <begin position="556"/>
        <end position="575"/>
    </location>
</feature>
<evidence type="ECO:0000313" key="4">
    <source>
        <dbReference type="EMBL" id="TGL21084.1"/>
    </source>
</evidence>
<dbReference type="Gene3D" id="3.10.310.50">
    <property type="match status" value="1"/>
</dbReference>
<dbReference type="Pfam" id="PF04536">
    <property type="entry name" value="TPM_phosphatase"/>
    <property type="match status" value="1"/>
</dbReference>
<dbReference type="PANTHER" id="PTHR30373:SF2">
    <property type="entry name" value="UPF0603 PROTEIN YGCG"/>
    <property type="match status" value="1"/>
</dbReference>
<feature type="transmembrane region" description="Helical" evidence="2">
    <location>
        <begin position="516"/>
        <end position="536"/>
    </location>
</feature>
<gene>
    <name evidence="4" type="ORF">EHQ46_09060</name>
</gene>
<sequence length="591" mass="67071">MNRILICLSLVFFSVCKNTIEPYPKLTGPVIDPNHYLPSEIKSQLETILLSEEKITSNQVVVYITESMEEDTIEKEASAVFEYWKLGRKDKDNGILLLLAPKERKVRIEVGYGLEGVLTDLVAKRIIDELIIPNMKSGNPSLAMLSGTNAILEQLRYRSPKLTNEFCPKQFSDINSDLHPDTIPFLLKEIKPLKEKIYFFFCVVPAENQLGLETAANQLYLHLQKSNKKSIVFVTSPKNDYMGTIILEPEFNWLISQNKVRSIFFNRYSEKRSSDFTNFTYRAFIDMLDHLKHSQKIAFEKGSGIFDPYDALEKFSYDRALETIQKLEQEYKVGIQILFLDTKPDLTQESKKFHELAFGTTTGITLLFSLNQKKFHVYTNETLKILFAGQMVPKAIEKETLTEIIHTAITSELKSADIDWMCIRSAEAIDHYLDLLKYQKPLGEENQTNPSTEMEANQTKVLEPHYIFQLFFMLMFFVIWIGLAAGEGILFFYGLFFVLGQIMRSKFYLLPSAPNIYQSILVFSSAILSYVFVTLFRKIGWAETVGRNTQDFFTPSSSGTSSSSGSGYRSSSSSYSGGGGRSGGGGASGSW</sequence>
<evidence type="ECO:0000313" key="5">
    <source>
        <dbReference type="Proteomes" id="UP000298200"/>
    </source>
</evidence>
<dbReference type="InterPro" id="IPR007621">
    <property type="entry name" value="TPM_dom"/>
</dbReference>
<evidence type="ECO:0000259" key="3">
    <source>
        <dbReference type="Pfam" id="PF04536"/>
    </source>
</evidence>
<proteinExistence type="predicted"/>
<feature type="domain" description="TPM" evidence="3">
    <location>
        <begin position="30"/>
        <end position="153"/>
    </location>
</feature>
<keyword evidence="2" id="KW-1133">Transmembrane helix</keyword>
<dbReference type="PANTHER" id="PTHR30373">
    <property type="entry name" value="UPF0603 PROTEIN YGCG"/>
    <property type="match status" value="1"/>
</dbReference>